<comment type="similarity">
    <text evidence="2">Belongs to the cytochrome P450 family.</text>
</comment>
<evidence type="ECO:0000256" key="4">
    <source>
        <dbReference type="ARBA" id="ARBA00022723"/>
    </source>
</evidence>
<dbReference type="RefSeq" id="WP_083108015.1">
    <property type="nucleotide sequence ID" value="NZ_CP020569.1"/>
</dbReference>
<dbReference type="OrthoDB" id="3804058at2"/>
<keyword evidence="7" id="KW-0503">Monooxygenase</keyword>
<organism evidence="8 9">
    <name type="scientific">Streptomyces gilvosporeus</name>
    <dbReference type="NCBI Taxonomy" id="553510"/>
    <lineage>
        <taxon>Bacteria</taxon>
        <taxon>Bacillati</taxon>
        <taxon>Actinomycetota</taxon>
        <taxon>Actinomycetes</taxon>
        <taxon>Kitasatosporales</taxon>
        <taxon>Streptomycetaceae</taxon>
        <taxon>Streptomyces</taxon>
    </lineage>
</organism>
<dbReference type="Pfam" id="PF00067">
    <property type="entry name" value="p450"/>
    <property type="match status" value="1"/>
</dbReference>
<keyword evidence="9" id="KW-1185">Reference proteome</keyword>
<name>A0A1V0TYL8_9ACTN</name>
<evidence type="ECO:0000256" key="2">
    <source>
        <dbReference type="ARBA" id="ARBA00010617"/>
    </source>
</evidence>
<dbReference type="GO" id="GO:0005506">
    <property type="term" value="F:iron ion binding"/>
    <property type="evidence" value="ECO:0007669"/>
    <property type="project" value="InterPro"/>
</dbReference>
<evidence type="ECO:0000313" key="9">
    <source>
        <dbReference type="Proteomes" id="UP000192726"/>
    </source>
</evidence>
<sequence>MVNIGPMPFFCGSPLEEPEEFSTLRACPGPRLLRTAAGGEGWLVTRYDDVRKLAADPRIGRSHPRPQQALRLWDAAMFVPQSNFDTELGDHQFWRRVLTPRFTSPDLSAQRELAVPLLDGLIDTMLAAGPPADLRQMVAEPFATRLILDFVGIPSEEHARMRAWSDAIRVPGDRAAAEAARSALLGRLGELIDRRHADPADDALTDLARALTPHGPLTREQAIEAAGHLFFGGHETVAARIAYGLLFLLAHPDQYQSLHDDPSLAAGAAEEILRLAVPGGSWIPRYAREDIPFRGSLIRAGDLVVFALQAANRDPNRFTGPNLFDITRAPNPHIAFGRGKFYCLGADLARVALRTVCEQLPQRLPGLGLHALWAVLSTDKERVTGGLRTLLVSW</sequence>
<keyword evidence="6" id="KW-0408">Iron</keyword>
<dbReference type="PANTHER" id="PTHR46696">
    <property type="entry name" value="P450, PUTATIVE (EUROFUNG)-RELATED"/>
    <property type="match status" value="1"/>
</dbReference>
<keyword evidence="3" id="KW-0349">Heme</keyword>
<dbReference type="EMBL" id="CP020569">
    <property type="protein sequence ID" value="ARF58036.1"/>
    <property type="molecule type" value="Genomic_DNA"/>
</dbReference>
<dbReference type="PRINTS" id="PR00359">
    <property type="entry name" value="BP450"/>
</dbReference>
<dbReference type="GO" id="GO:0004497">
    <property type="term" value="F:monooxygenase activity"/>
    <property type="evidence" value="ECO:0007669"/>
    <property type="project" value="UniProtKB-KW"/>
</dbReference>
<evidence type="ECO:0000256" key="7">
    <source>
        <dbReference type="ARBA" id="ARBA00023033"/>
    </source>
</evidence>
<reference evidence="8 9" key="1">
    <citation type="submission" date="2017-04" db="EMBL/GenBank/DDBJ databases">
        <title>Complete Genome Sequence of Streptomyces gilvosporeus F607, a Capable Producer of Natamycin.</title>
        <authorList>
            <person name="Zong G."/>
            <person name="Zhong C."/>
            <person name="Fu J."/>
            <person name="Qin R."/>
            <person name="Cao G."/>
        </authorList>
    </citation>
    <scope>NUCLEOTIDE SEQUENCE [LARGE SCALE GENOMIC DNA]</scope>
    <source>
        <strain evidence="8 9">F607</strain>
    </source>
</reference>
<dbReference type="KEGG" id="sgv:B1H19_31050"/>
<evidence type="ECO:0008006" key="10">
    <source>
        <dbReference type="Google" id="ProtNLM"/>
    </source>
</evidence>
<evidence type="ECO:0000313" key="8">
    <source>
        <dbReference type="EMBL" id="ARF58036.1"/>
    </source>
</evidence>
<proteinExistence type="inferred from homology"/>
<gene>
    <name evidence="8" type="ORF">B1H19_31050</name>
</gene>
<comment type="cofactor">
    <cofactor evidence="1">
        <name>heme</name>
        <dbReference type="ChEBI" id="CHEBI:30413"/>
    </cofactor>
</comment>
<evidence type="ECO:0000256" key="3">
    <source>
        <dbReference type="ARBA" id="ARBA00022617"/>
    </source>
</evidence>
<protein>
    <recommendedName>
        <fullName evidence="10">Cytochrome</fullName>
    </recommendedName>
</protein>
<evidence type="ECO:0000256" key="5">
    <source>
        <dbReference type="ARBA" id="ARBA00023002"/>
    </source>
</evidence>
<dbReference type="PANTHER" id="PTHR46696:SF5">
    <property type="entry name" value="CYTOCHROME P450 BJ-1"/>
    <property type="match status" value="1"/>
</dbReference>
<dbReference type="AlphaFoldDB" id="A0A1V0TYL8"/>
<dbReference type="GO" id="GO:0020037">
    <property type="term" value="F:heme binding"/>
    <property type="evidence" value="ECO:0007669"/>
    <property type="project" value="InterPro"/>
</dbReference>
<dbReference type="InterPro" id="IPR002397">
    <property type="entry name" value="Cyt_P450_B"/>
</dbReference>
<dbReference type="FunFam" id="1.10.630.10:FF:000018">
    <property type="entry name" value="Cytochrome P450 monooxygenase"/>
    <property type="match status" value="1"/>
</dbReference>
<dbReference type="SUPFAM" id="SSF48264">
    <property type="entry name" value="Cytochrome P450"/>
    <property type="match status" value="1"/>
</dbReference>
<keyword evidence="5" id="KW-0560">Oxidoreductase</keyword>
<accession>A0A1V0TYL8</accession>
<dbReference type="Gene3D" id="1.10.630.10">
    <property type="entry name" value="Cytochrome P450"/>
    <property type="match status" value="1"/>
</dbReference>
<evidence type="ECO:0000256" key="6">
    <source>
        <dbReference type="ARBA" id="ARBA00023004"/>
    </source>
</evidence>
<keyword evidence="4" id="KW-0479">Metal-binding</keyword>
<evidence type="ECO:0000256" key="1">
    <source>
        <dbReference type="ARBA" id="ARBA00001971"/>
    </source>
</evidence>
<dbReference type="GO" id="GO:0016705">
    <property type="term" value="F:oxidoreductase activity, acting on paired donors, with incorporation or reduction of molecular oxygen"/>
    <property type="evidence" value="ECO:0007669"/>
    <property type="project" value="InterPro"/>
</dbReference>
<dbReference type="InterPro" id="IPR036396">
    <property type="entry name" value="Cyt_P450_sf"/>
</dbReference>
<dbReference type="STRING" id="553510.B1H19_31050"/>
<dbReference type="InterPro" id="IPR001128">
    <property type="entry name" value="Cyt_P450"/>
</dbReference>
<dbReference type="Proteomes" id="UP000192726">
    <property type="component" value="Chromosome"/>
</dbReference>